<dbReference type="KEGG" id="bok:DM82_4851"/>
<keyword evidence="2" id="KW-1185">Reference proteome</keyword>
<gene>
    <name evidence="1" type="ORF">DM82_4851</name>
</gene>
<evidence type="ECO:0008006" key="3">
    <source>
        <dbReference type="Google" id="ProtNLM"/>
    </source>
</evidence>
<dbReference type="EMBL" id="CP008727">
    <property type="protein sequence ID" value="AIO68766.1"/>
    <property type="molecule type" value="Genomic_DNA"/>
</dbReference>
<dbReference type="Proteomes" id="UP000029424">
    <property type="component" value="Chromosome 2"/>
</dbReference>
<accession>A0AAI8BAY1</accession>
<dbReference type="AlphaFoldDB" id="A0AAI8BAY1"/>
<reference evidence="1 2" key="1">
    <citation type="submission" date="2014-06" db="EMBL/GenBank/DDBJ databases">
        <authorList>
            <person name="Bishop-Lilly K.A."/>
            <person name="Broomall S.M."/>
            <person name="Chain P.S."/>
            <person name="Chertkov O."/>
            <person name="Coyne S.R."/>
            <person name="Daligault H.E."/>
            <person name="Davenport K.W."/>
            <person name="Erkkila T."/>
            <person name="Frey K.G."/>
            <person name="Gibbons H.S."/>
            <person name="Gu W."/>
            <person name="Jaissle J."/>
            <person name="Johnson S.L."/>
            <person name="Koroleva G.I."/>
            <person name="Ladner J.T."/>
            <person name="Lo C.-C."/>
            <person name="Minogue T.D."/>
            <person name="Munk C."/>
            <person name="Palacios G.F."/>
            <person name="Redden C.L."/>
            <person name="Rosenzweig C.N."/>
            <person name="Scholz M.B."/>
            <person name="Teshima H."/>
            <person name="Xu Y."/>
        </authorList>
    </citation>
    <scope>NUCLEOTIDE SEQUENCE [LARGE SCALE GENOMIC DNA]</scope>
    <source>
        <strain evidence="1 2">EO147</strain>
    </source>
</reference>
<protein>
    <recommendedName>
        <fullName evidence="3">Transposase</fullName>
    </recommendedName>
</protein>
<sequence>MKRKRFSVEQIVAVLKPAERRMPVADDCGPLQLRFADLA</sequence>
<name>A0AAI8BAY1_9BURK</name>
<evidence type="ECO:0000313" key="1">
    <source>
        <dbReference type="EMBL" id="AIO68766.1"/>
    </source>
</evidence>
<evidence type="ECO:0000313" key="2">
    <source>
        <dbReference type="Proteomes" id="UP000029424"/>
    </source>
</evidence>
<organism evidence="1 2">
    <name type="scientific">Burkholderia oklahomensis</name>
    <dbReference type="NCBI Taxonomy" id="342113"/>
    <lineage>
        <taxon>Bacteria</taxon>
        <taxon>Pseudomonadati</taxon>
        <taxon>Pseudomonadota</taxon>
        <taxon>Betaproteobacteria</taxon>
        <taxon>Burkholderiales</taxon>
        <taxon>Burkholderiaceae</taxon>
        <taxon>Burkholderia</taxon>
        <taxon>pseudomallei group</taxon>
    </lineage>
</organism>
<proteinExistence type="predicted"/>